<dbReference type="Gene3D" id="3.40.50.150">
    <property type="entry name" value="Vaccinia Virus protein VP39"/>
    <property type="match status" value="1"/>
</dbReference>
<gene>
    <name evidence="5" type="ORF">EI77_00651</name>
</gene>
<dbReference type="Proteomes" id="UP000295662">
    <property type="component" value="Unassembled WGS sequence"/>
</dbReference>
<sequence>MVPFMTDLTASPVTDPLSIYRYRDGLYAVDLVTAALSLDFFTWLAAHPSTLAEICVHHGFKERPADVMMTLFVTNSWVRCNGSTFHLTPTGQEHLCSGSEWFLGPYYASLHDRPIARDFIQVLRTGKPAGWSGDKAAFDWHKAMEQEDFARSFTAAMDCRGRYLAQALAKKLDLTGRNRLLDIGAGSGIYACSIAAQHPHLSAVVFDQAPVDRIAGKLITERGCADRVTVTTGNMFDGLPTDCDVHLFSNVLHDWDVNEVRQLLAISHASLPPGGLLIIHDAFINADKTGPLHVAEYSCLLMHSTQGKCYSTGEYAALLTEAGFTPGEYQDTVVGRGFMLATRG</sequence>
<dbReference type="SUPFAM" id="SSF53335">
    <property type="entry name" value="S-adenosyl-L-methionine-dependent methyltransferases"/>
    <property type="match status" value="1"/>
</dbReference>
<keyword evidence="2 5" id="KW-0808">Transferase</keyword>
<evidence type="ECO:0000256" key="2">
    <source>
        <dbReference type="ARBA" id="ARBA00022679"/>
    </source>
</evidence>
<name>A0A4R7SSY3_9BACT</name>
<evidence type="ECO:0000313" key="5">
    <source>
        <dbReference type="EMBL" id="TDU81347.1"/>
    </source>
</evidence>
<dbReference type="Gene3D" id="1.10.10.10">
    <property type="entry name" value="Winged helix-like DNA-binding domain superfamily/Winged helix DNA-binding domain"/>
    <property type="match status" value="1"/>
</dbReference>
<dbReference type="GO" id="GO:0008171">
    <property type="term" value="F:O-methyltransferase activity"/>
    <property type="evidence" value="ECO:0007669"/>
    <property type="project" value="InterPro"/>
</dbReference>
<dbReference type="InterPro" id="IPR016461">
    <property type="entry name" value="COMT-like"/>
</dbReference>
<dbReference type="InterPro" id="IPR036388">
    <property type="entry name" value="WH-like_DNA-bd_sf"/>
</dbReference>
<proteinExistence type="predicted"/>
<dbReference type="AlphaFoldDB" id="A0A4R7SSY3"/>
<dbReference type="OrthoDB" id="582216at2"/>
<keyword evidence="6" id="KW-1185">Reference proteome</keyword>
<protein>
    <submittedName>
        <fullName evidence="5">Acetylserotonin N-methyltransferase</fullName>
    </submittedName>
</protein>
<dbReference type="GO" id="GO:0032259">
    <property type="term" value="P:methylation"/>
    <property type="evidence" value="ECO:0007669"/>
    <property type="project" value="UniProtKB-KW"/>
</dbReference>
<dbReference type="InterPro" id="IPR029063">
    <property type="entry name" value="SAM-dependent_MTases_sf"/>
</dbReference>
<feature type="domain" description="O-methyltransferase C-terminal" evidence="4">
    <location>
        <begin position="140"/>
        <end position="324"/>
    </location>
</feature>
<organism evidence="5 6">
    <name type="scientific">Prosthecobacter fusiformis</name>
    <dbReference type="NCBI Taxonomy" id="48464"/>
    <lineage>
        <taxon>Bacteria</taxon>
        <taxon>Pseudomonadati</taxon>
        <taxon>Verrucomicrobiota</taxon>
        <taxon>Verrucomicrobiia</taxon>
        <taxon>Verrucomicrobiales</taxon>
        <taxon>Verrucomicrobiaceae</taxon>
        <taxon>Prosthecobacter</taxon>
    </lineage>
</organism>
<dbReference type="PROSITE" id="PS51683">
    <property type="entry name" value="SAM_OMT_II"/>
    <property type="match status" value="1"/>
</dbReference>
<keyword evidence="1 5" id="KW-0489">Methyltransferase</keyword>
<evidence type="ECO:0000256" key="3">
    <source>
        <dbReference type="ARBA" id="ARBA00022691"/>
    </source>
</evidence>
<evidence type="ECO:0000259" key="4">
    <source>
        <dbReference type="Pfam" id="PF00891"/>
    </source>
</evidence>
<accession>A0A4R7SSY3</accession>
<dbReference type="CDD" id="cd02440">
    <property type="entry name" value="AdoMet_MTases"/>
    <property type="match status" value="1"/>
</dbReference>
<dbReference type="EMBL" id="SOCA01000001">
    <property type="protein sequence ID" value="TDU81347.1"/>
    <property type="molecule type" value="Genomic_DNA"/>
</dbReference>
<reference evidence="5 6" key="1">
    <citation type="submission" date="2019-03" db="EMBL/GenBank/DDBJ databases">
        <title>Genomic Encyclopedia of Archaeal and Bacterial Type Strains, Phase II (KMG-II): from individual species to whole genera.</title>
        <authorList>
            <person name="Goeker M."/>
        </authorList>
    </citation>
    <scope>NUCLEOTIDE SEQUENCE [LARGE SCALE GENOMIC DNA]</scope>
    <source>
        <strain evidence="5 6">ATCC 25309</strain>
    </source>
</reference>
<dbReference type="InterPro" id="IPR001077">
    <property type="entry name" value="COMT_C"/>
</dbReference>
<dbReference type="PANTHER" id="PTHR11746">
    <property type="entry name" value="O-METHYLTRANSFERASE"/>
    <property type="match status" value="1"/>
</dbReference>
<dbReference type="Pfam" id="PF00891">
    <property type="entry name" value="Methyltransf_2"/>
    <property type="match status" value="1"/>
</dbReference>
<evidence type="ECO:0000256" key="1">
    <source>
        <dbReference type="ARBA" id="ARBA00022603"/>
    </source>
</evidence>
<comment type="caution">
    <text evidence="5">The sequence shown here is derived from an EMBL/GenBank/DDBJ whole genome shotgun (WGS) entry which is preliminary data.</text>
</comment>
<keyword evidence="3" id="KW-0949">S-adenosyl-L-methionine</keyword>
<evidence type="ECO:0000313" key="6">
    <source>
        <dbReference type="Proteomes" id="UP000295662"/>
    </source>
</evidence>